<keyword evidence="1" id="KW-0812">Transmembrane</keyword>
<dbReference type="PANTHER" id="PTHR43283:SF7">
    <property type="entry name" value="BETA-LACTAMASE-RELATED DOMAIN-CONTAINING PROTEIN"/>
    <property type="match status" value="1"/>
</dbReference>
<evidence type="ECO:0000313" key="3">
    <source>
        <dbReference type="EMBL" id="RZO19462.1"/>
    </source>
</evidence>
<evidence type="ECO:0000313" key="4">
    <source>
        <dbReference type="Proteomes" id="UP000315889"/>
    </source>
</evidence>
<comment type="caution">
    <text evidence="3">The sequence shown here is derived from an EMBL/GenBank/DDBJ whole genome shotgun (WGS) entry which is preliminary data.</text>
</comment>
<name>A0A520ME09_9GAMM</name>
<organism evidence="3 4">
    <name type="scientific">SAR92 clade bacterium</name>
    <dbReference type="NCBI Taxonomy" id="2315479"/>
    <lineage>
        <taxon>Bacteria</taxon>
        <taxon>Pseudomonadati</taxon>
        <taxon>Pseudomonadota</taxon>
        <taxon>Gammaproteobacteria</taxon>
        <taxon>Cellvibrionales</taxon>
        <taxon>Porticoccaceae</taxon>
        <taxon>SAR92 clade</taxon>
    </lineage>
</organism>
<dbReference type="InterPro" id="IPR050789">
    <property type="entry name" value="Diverse_Enzym_Activities"/>
</dbReference>
<dbReference type="AlphaFoldDB" id="A0A520ME09"/>
<dbReference type="InterPro" id="IPR001466">
    <property type="entry name" value="Beta-lactam-related"/>
</dbReference>
<accession>A0A520ME09</accession>
<keyword evidence="3" id="KW-0378">Hydrolase</keyword>
<dbReference type="Proteomes" id="UP000315889">
    <property type="component" value="Unassembled WGS sequence"/>
</dbReference>
<evidence type="ECO:0000259" key="2">
    <source>
        <dbReference type="Pfam" id="PF00144"/>
    </source>
</evidence>
<dbReference type="SUPFAM" id="SSF56601">
    <property type="entry name" value="beta-lactamase/transpeptidase-like"/>
    <property type="match status" value="1"/>
</dbReference>
<sequence length="448" mass="50061">MTKLEGVRVMKYFFIGSFLTAYLSIFHSFSVAQTTPESPVMQGFPPTRASQATMKNYREYPINQWTFSNAGAPLNVVMIPREGKIFELGEPTQPYLGNFLVSDSAGKTMAFEELFEKNYADGVVVVQGQELLYEKYFGQLDAHTQHIWFSMSKSLTSTALGLLVESGKLDLSASPAKYIPELKGSGFERVTIQHILDMASSIDFKESYTDLSSDFAVHYAPALNLGWLKGAADVQPDETEIYGVHDFLAKYIKSDLKRDPGENFDYNSSNADVLGWLISRVSGQPFQDFIQQNIWSKIGAEHDAYIAVDRAFMPAVTGGMNSTARDAARFGMMIRGNGHFNGEQIIPAKWVNATLNISDKLRTNMMQNSKYGDEPWSSYHNMWWVLDEAKGEFCAVGIHGQVIYINQESNTVMVWFSSQPGASAARDPNFKSKLAAARKMAHHLKGQE</sequence>
<keyword evidence="1" id="KW-1133">Transmembrane helix</keyword>
<evidence type="ECO:0000256" key="1">
    <source>
        <dbReference type="SAM" id="Phobius"/>
    </source>
</evidence>
<feature type="transmembrane region" description="Helical" evidence="1">
    <location>
        <begin position="12"/>
        <end position="32"/>
    </location>
</feature>
<keyword evidence="1" id="KW-0472">Membrane</keyword>
<reference evidence="3 4" key="1">
    <citation type="submission" date="2019-02" db="EMBL/GenBank/DDBJ databases">
        <title>Prokaryotic population dynamics and viral predation in marine succession experiment using metagenomics: the confinement effect.</title>
        <authorList>
            <person name="Haro-Moreno J.M."/>
            <person name="Rodriguez-Valera F."/>
            <person name="Lopez-Perez M."/>
        </authorList>
    </citation>
    <scope>NUCLEOTIDE SEQUENCE [LARGE SCALE GENOMIC DNA]</scope>
    <source>
        <strain evidence="3">MED-G170</strain>
    </source>
</reference>
<dbReference type="Pfam" id="PF00144">
    <property type="entry name" value="Beta-lactamase"/>
    <property type="match status" value="1"/>
</dbReference>
<dbReference type="PANTHER" id="PTHR43283">
    <property type="entry name" value="BETA-LACTAMASE-RELATED"/>
    <property type="match status" value="1"/>
</dbReference>
<feature type="domain" description="Beta-lactamase-related" evidence="2">
    <location>
        <begin position="122"/>
        <end position="427"/>
    </location>
</feature>
<dbReference type="EMBL" id="SHBP01000011">
    <property type="protein sequence ID" value="RZO19462.1"/>
    <property type="molecule type" value="Genomic_DNA"/>
</dbReference>
<dbReference type="GO" id="GO:0016787">
    <property type="term" value="F:hydrolase activity"/>
    <property type="evidence" value="ECO:0007669"/>
    <property type="project" value="UniProtKB-KW"/>
</dbReference>
<gene>
    <name evidence="3" type="ORF">EVB03_07705</name>
</gene>
<dbReference type="InterPro" id="IPR012338">
    <property type="entry name" value="Beta-lactam/transpept-like"/>
</dbReference>
<protein>
    <submittedName>
        <fullName evidence="3">Class C beta-lactamase-related serine hydrolase</fullName>
    </submittedName>
</protein>
<dbReference type="Gene3D" id="3.40.710.10">
    <property type="entry name" value="DD-peptidase/beta-lactamase superfamily"/>
    <property type="match status" value="1"/>
</dbReference>
<proteinExistence type="predicted"/>